<feature type="transmembrane region" description="Helical" evidence="1">
    <location>
        <begin position="36"/>
        <end position="53"/>
    </location>
</feature>
<sequence>MPKHIWILPFVMLSLIMGIIGGWLRLGWAQFNITEAAFHHGIIMTGSFLGALISIERAVVMKNKGWFFVPILAILALPLNLFGFTHIAIISLVLSSAGLTFLMYIQSMRVKEASHYVIALGAFCWAVGNALLLKSDFIPMVVPWWIAFLLFTIVGERLELSRFLPVKKIFIILLYVLIAGVFTSFFIPFHFGGSRITGILIALIALWLLRFDMARKSVKKKGEYRYIGLGLIVGFVWLLFHALIMIFMENHALYYDLWVHSFFLGFAFSMIWAHAPIIFPAVVKVKRLIYHPMLYVPWLLFQLSLIGRVWTSFAGNIELRQFFGVANGWIILLMFLSMALSYFWNKSRDFKAFN</sequence>
<dbReference type="eggNOG" id="COG4243">
    <property type="taxonomic scope" value="Bacteria"/>
</dbReference>
<dbReference type="Proteomes" id="UP000008720">
    <property type="component" value="Chromosome"/>
</dbReference>
<keyword evidence="1" id="KW-0472">Membrane</keyword>
<dbReference type="KEGG" id="mtt:Ftrac_2714"/>
<keyword evidence="3" id="KW-1185">Reference proteome</keyword>
<evidence type="ECO:0000256" key="1">
    <source>
        <dbReference type="SAM" id="Phobius"/>
    </source>
</evidence>
<proteinExistence type="predicted"/>
<keyword evidence="1" id="KW-0812">Transmembrane</keyword>
<reference evidence="2 3" key="1">
    <citation type="journal article" date="2011" name="Stand. Genomic Sci.">
        <title>Complete genome sequence of Marivirga tractuosa type strain (H-43).</title>
        <authorList>
            <person name="Pagani I."/>
            <person name="Chertkov O."/>
            <person name="Lapidus A."/>
            <person name="Lucas S."/>
            <person name="Del Rio T.G."/>
            <person name="Tice H."/>
            <person name="Copeland A."/>
            <person name="Cheng J.F."/>
            <person name="Nolan M."/>
            <person name="Saunders E."/>
            <person name="Pitluck S."/>
            <person name="Held B."/>
            <person name="Goodwin L."/>
            <person name="Liolios K."/>
            <person name="Ovchinikova G."/>
            <person name="Ivanova N."/>
            <person name="Mavromatis K."/>
            <person name="Pati A."/>
            <person name="Chen A."/>
            <person name="Palaniappan K."/>
            <person name="Land M."/>
            <person name="Hauser L."/>
            <person name="Jeffries C.D."/>
            <person name="Detter J.C."/>
            <person name="Han C."/>
            <person name="Tapia R."/>
            <person name="Ngatchou-Djao O.D."/>
            <person name="Rohde M."/>
            <person name="Goker M."/>
            <person name="Spring S."/>
            <person name="Sikorski J."/>
            <person name="Woyke T."/>
            <person name="Bristow J."/>
            <person name="Eisen J.A."/>
            <person name="Markowitz V."/>
            <person name="Hugenholtz P."/>
            <person name="Klenk H.P."/>
            <person name="Kyrpides N.C."/>
        </authorList>
    </citation>
    <scope>NUCLEOTIDE SEQUENCE [LARGE SCALE GENOMIC DNA]</scope>
    <source>
        <strain evidence="3">ATCC 23168 / DSM 4126 / NBRC 15989 / NCIMB 1408 / VKM B-1430 / H-43</strain>
    </source>
</reference>
<evidence type="ECO:0000313" key="3">
    <source>
        <dbReference type="Proteomes" id="UP000008720"/>
    </source>
</evidence>
<feature type="transmembrane region" description="Helical" evidence="1">
    <location>
        <begin position="294"/>
        <end position="310"/>
    </location>
</feature>
<feature type="transmembrane region" description="Helical" evidence="1">
    <location>
        <begin position="196"/>
        <end position="214"/>
    </location>
</feature>
<dbReference type="OrthoDB" id="9811974at2"/>
<feature type="transmembrane region" description="Helical" evidence="1">
    <location>
        <begin position="65"/>
        <end position="81"/>
    </location>
</feature>
<protein>
    <recommendedName>
        <fullName evidence="4">NnrS family protein</fullName>
    </recommendedName>
</protein>
<accession>E4TR11</accession>
<gene>
    <name evidence="2" type="ordered locus">Ftrac_2714</name>
</gene>
<dbReference type="STRING" id="643867.Ftrac_2714"/>
<name>E4TR11_MARTH</name>
<keyword evidence="1" id="KW-1133">Transmembrane helix</keyword>
<feature type="transmembrane region" description="Helical" evidence="1">
    <location>
        <begin position="5"/>
        <end position="24"/>
    </location>
</feature>
<feature type="transmembrane region" description="Helical" evidence="1">
    <location>
        <begin position="322"/>
        <end position="344"/>
    </location>
</feature>
<dbReference type="AlphaFoldDB" id="E4TR11"/>
<feature type="transmembrane region" description="Helical" evidence="1">
    <location>
        <begin position="260"/>
        <end position="282"/>
    </location>
</feature>
<dbReference type="RefSeq" id="WP_013454835.1">
    <property type="nucleotide sequence ID" value="NC_014759.1"/>
</dbReference>
<feature type="transmembrane region" description="Helical" evidence="1">
    <location>
        <begin position="137"/>
        <end position="158"/>
    </location>
</feature>
<dbReference type="HOGENOM" id="CLU_047686_0_0_10"/>
<evidence type="ECO:0008006" key="4">
    <source>
        <dbReference type="Google" id="ProtNLM"/>
    </source>
</evidence>
<evidence type="ECO:0000313" key="2">
    <source>
        <dbReference type="EMBL" id="ADR22692.1"/>
    </source>
</evidence>
<feature type="transmembrane region" description="Helical" evidence="1">
    <location>
        <begin position="226"/>
        <end position="248"/>
    </location>
</feature>
<feature type="transmembrane region" description="Helical" evidence="1">
    <location>
        <begin position="170"/>
        <end position="190"/>
    </location>
</feature>
<feature type="transmembrane region" description="Helical" evidence="1">
    <location>
        <begin position="87"/>
        <end position="106"/>
    </location>
</feature>
<dbReference type="EMBL" id="CP002349">
    <property type="protein sequence ID" value="ADR22692.1"/>
    <property type="molecule type" value="Genomic_DNA"/>
</dbReference>
<organism evidence="2 3">
    <name type="scientific">Marivirga tractuosa (strain ATCC 23168 / DSM 4126 / NBRC 15989 / NCIMB 1408 / VKM B-1430 / H-43)</name>
    <name type="common">Microscilla tractuosa</name>
    <name type="synonym">Flexibacter tractuosus</name>
    <dbReference type="NCBI Taxonomy" id="643867"/>
    <lineage>
        <taxon>Bacteria</taxon>
        <taxon>Pseudomonadati</taxon>
        <taxon>Bacteroidota</taxon>
        <taxon>Cytophagia</taxon>
        <taxon>Cytophagales</taxon>
        <taxon>Marivirgaceae</taxon>
        <taxon>Marivirga</taxon>
    </lineage>
</organism>
<feature type="transmembrane region" description="Helical" evidence="1">
    <location>
        <begin position="113"/>
        <end position="131"/>
    </location>
</feature>